<evidence type="ECO:0000313" key="3">
    <source>
        <dbReference type="Proteomes" id="UP000054248"/>
    </source>
</evidence>
<dbReference type="CDD" id="cd09917">
    <property type="entry name" value="F-box_SF"/>
    <property type="match status" value="1"/>
</dbReference>
<dbReference type="InterPro" id="IPR036047">
    <property type="entry name" value="F-box-like_dom_sf"/>
</dbReference>
<dbReference type="HOGENOM" id="CLU_1943283_0_0_1"/>
<organism evidence="2 3">
    <name type="scientific">Tulasnella calospora MUT 4182</name>
    <dbReference type="NCBI Taxonomy" id="1051891"/>
    <lineage>
        <taxon>Eukaryota</taxon>
        <taxon>Fungi</taxon>
        <taxon>Dikarya</taxon>
        <taxon>Basidiomycota</taxon>
        <taxon>Agaricomycotina</taxon>
        <taxon>Agaricomycetes</taxon>
        <taxon>Cantharellales</taxon>
        <taxon>Tulasnellaceae</taxon>
        <taxon>Tulasnella</taxon>
    </lineage>
</organism>
<gene>
    <name evidence="2" type="ORF">M407DRAFT_235734</name>
</gene>
<dbReference type="AlphaFoldDB" id="A0A0C3PN17"/>
<dbReference type="EMBL" id="KN823828">
    <property type="protein sequence ID" value="KIO15770.1"/>
    <property type="molecule type" value="Genomic_DNA"/>
</dbReference>
<sequence length="130" mass="14261">MVLTRLKAAINYKEPSDDEMEDTNGAMNGAAKDGSSSQTKPKRKRARSSLSSRGSGGSKDRKRSRTGDPFTPLPLDVIYESFVVALTIPLVTQILGFLTPLDLLQLARTNKALRSYLMSKRSSTAWKAAR</sequence>
<reference evidence="2 3" key="1">
    <citation type="submission" date="2014-04" db="EMBL/GenBank/DDBJ databases">
        <authorList>
            <consortium name="DOE Joint Genome Institute"/>
            <person name="Kuo A."/>
            <person name="Girlanda M."/>
            <person name="Perotto S."/>
            <person name="Kohler A."/>
            <person name="Nagy L.G."/>
            <person name="Floudas D."/>
            <person name="Copeland A."/>
            <person name="Barry K.W."/>
            <person name="Cichocki N."/>
            <person name="Veneault-Fourrey C."/>
            <person name="LaButti K."/>
            <person name="Lindquist E.A."/>
            <person name="Lipzen A."/>
            <person name="Lundell T."/>
            <person name="Morin E."/>
            <person name="Murat C."/>
            <person name="Sun H."/>
            <person name="Tunlid A."/>
            <person name="Henrissat B."/>
            <person name="Grigoriev I.V."/>
            <person name="Hibbett D.S."/>
            <person name="Martin F."/>
            <person name="Nordberg H.P."/>
            <person name="Cantor M.N."/>
            <person name="Hua S.X."/>
        </authorList>
    </citation>
    <scope>NUCLEOTIDE SEQUENCE [LARGE SCALE GENOMIC DNA]</scope>
    <source>
        <strain evidence="2 3">MUT 4182</strain>
    </source>
</reference>
<evidence type="ECO:0000256" key="1">
    <source>
        <dbReference type="SAM" id="MobiDB-lite"/>
    </source>
</evidence>
<protein>
    <recommendedName>
        <fullName evidence="4">F-box domain-containing protein</fullName>
    </recommendedName>
</protein>
<name>A0A0C3PN17_9AGAM</name>
<feature type="region of interest" description="Disordered" evidence="1">
    <location>
        <begin position="1"/>
        <end position="73"/>
    </location>
</feature>
<feature type="non-terminal residue" evidence="2">
    <location>
        <position position="130"/>
    </location>
</feature>
<dbReference type="SUPFAM" id="SSF81383">
    <property type="entry name" value="F-box domain"/>
    <property type="match status" value="1"/>
</dbReference>
<evidence type="ECO:0008006" key="4">
    <source>
        <dbReference type="Google" id="ProtNLM"/>
    </source>
</evidence>
<dbReference type="Proteomes" id="UP000054248">
    <property type="component" value="Unassembled WGS sequence"/>
</dbReference>
<reference evidence="3" key="2">
    <citation type="submission" date="2015-01" db="EMBL/GenBank/DDBJ databases">
        <title>Evolutionary Origins and Diversification of the Mycorrhizal Mutualists.</title>
        <authorList>
            <consortium name="DOE Joint Genome Institute"/>
            <consortium name="Mycorrhizal Genomics Consortium"/>
            <person name="Kohler A."/>
            <person name="Kuo A."/>
            <person name="Nagy L.G."/>
            <person name="Floudas D."/>
            <person name="Copeland A."/>
            <person name="Barry K.W."/>
            <person name="Cichocki N."/>
            <person name="Veneault-Fourrey C."/>
            <person name="LaButti K."/>
            <person name="Lindquist E.A."/>
            <person name="Lipzen A."/>
            <person name="Lundell T."/>
            <person name="Morin E."/>
            <person name="Murat C."/>
            <person name="Riley R."/>
            <person name="Ohm R."/>
            <person name="Sun H."/>
            <person name="Tunlid A."/>
            <person name="Henrissat B."/>
            <person name="Grigoriev I.V."/>
            <person name="Hibbett D.S."/>
            <person name="Martin F."/>
        </authorList>
    </citation>
    <scope>NUCLEOTIDE SEQUENCE [LARGE SCALE GENOMIC DNA]</scope>
    <source>
        <strain evidence="3">MUT 4182</strain>
    </source>
</reference>
<keyword evidence="3" id="KW-1185">Reference proteome</keyword>
<dbReference type="OrthoDB" id="2322499at2759"/>
<proteinExistence type="predicted"/>
<evidence type="ECO:0000313" key="2">
    <source>
        <dbReference type="EMBL" id="KIO15770.1"/>
    </source>
</evidence>
<accession>A0A0C3PN17</accession>